<feature type="compositionally biased region" description="Basic residues" evidence="2">
    <location>
        <begin position="257"/>
        <end position="266"/>
    </location>
</feature>
<evidence type="ECO:0000256" key="2">
    <source>
        <dbReference type="SAM" id="MobiDB-lite"/>
    </source>
</evidence>
<dbReference type="OrthoDB" id="8957740at2759"/>
<evidence type="ECO:0000313" key="4">
    <source>
        <dbReference type="EMBL" id="CAC5388051.1"/>
    </source>
</evidence>
<gene>
    <name evidence="4" type="ORF">MCOR_23336</name>
</gene>
<evidence type="ECO:0000259" key="3">
    <source>
        <dbReference type="Pfam" id="PF00632"/>
    </source>
</evidence>
<sequence>MIFQTLFLLESPHPETKDNLTDPKLNPVISGSRTGSGTHIFYRLCFCFLNHHFFNDSNEQTARQVQAFVEAQRHENVPQTNVSVAANQATNFNDARKTVGVDKKKKKAKGRPTDVVQLKITCLSIPHTTQVNRLDIGRLKRMGLGYPDDEITPSKRVPSRLPTTMTPQEFKEFLKISFPPLRNAGYDLAYATQNTLFLFQEEINTPALIKQYLIKSARSLSIFVRPRVDLSSVCIQGSNTTEKPTSTISRRAVQLRKKNTNGRPRQRIPPLSDAGPRKSFEDNLYFLTGQLFAMSLVFGGPAPAMMSPLMRKFVLSTDPVPTIDDIKDPIFYGQIKELADAQTAEEACNLLEKSETLHQLMGISKSIRNKQDKENLIQKMLNFVMIENMKAAYNEFFLRFSKLGVLEAIRERPDLMESVLVAKEQNITARTMRTYFKHIFFSEVGSNHHKLEVQRICWLEDFFVEIENETVKSTFKDIFAFTTGLKSPPPLGLNPEPSIAFLHVENLNHRLEKKDRFLPVANTCISQIKNTM</sequence>
<feature type="region of interest" description="Disordered" evidence="2">
    <location>
        <begin position="257"/>
        <end position="276"/>
    </location>
</feature>
<accession>A0A6J8BXV1</accession>
<keyword evidence="4" id="KW-0808">Transferase</keyword>
<dbReference type="InterPro" id="IPR035983">
    <property type="entry name" value="Hect_E3_ubiquitin_ligase"/>
</dbReference>
<dbReference type="SUPFAM" id="SSF56204">
    <property type="entry name" value="Hect, E3 ligase catalytic domain"/>
    <property type="match status" value="1"/>
</dbReference>
<dbReference type="AlphaFoldDB" id="A0A6J8BXV1"/>
<dbReference type="GO" id="GO:0061630">
    <property type="term" value="F:ubiquitin protein ligase activity"/>
    <property type="evidence" value="ECO:0007669"/>
    <property type="project" value="UniProtKB-EC"/>
</dbReference>
<dbReference type="Gene3D" id="3.30.2410.10">
    <property type="entry name" value="Hect, E3 ligase catalytic domain"/>
    <property type="match status" value="1"/>
</dbReference>
<reference evidence="4 5" key="1">
    <citation type="submission" date="2020-06" db="EMBL/GenBank/DDBJ databases">
        <authorList>
            <person name="Li R."/>
            <person name="Bekaert M."/>
        </authorList>
    </citation>
    <scope>NUCLEOTIDE SEQUENCE [LARGE SCALE GENOMIC DNA]</scope>
    <source>
        <strain evidence="5">wild</strain>
    </source>
</reference>
<dbReference type="Proteomes" id="UP000507470">
    <property type="component" value="Unassembled WGS sequence"/>
</dbReference>
<proteinExistence type="predicted"/>
<organism evidence="4 5">
    <name type="scientific">Mytilus coruscus</name>
    <name type="common">Sea mussel</name>
    <dbReference type="NCBI Taxonomy" id="42192"/>
    <lineage>
        <taxon>Eukaryota</taxon>
        <taxon>Metazoa</taxon>
        <taxon>Spiralia</taxon>
        <taxon>Lophotrochozoa</taxon>
        <taxon>Mollusca</taxon>
        <taxon>Bivalvia</taxon>
        <taxon>Autobranchia</taxon>
        <taxon>Pteriomorphia</taxon>
        <taxon>Mytilida</taxon>
        <taxon>Mytiloidea</taxon>
        <taxon>Mytilidae</taxon>
        <taxon>Mytilinae</taxon>
        <taxon>Mytilus</taxon>
    </lineage>
</organism>
<keyword evidence="1" id="KW-0833">Ubl conjugation pathway</keyword>
<dbReference type="InterPro" id="IPR000569">
    <property type="entry name" value="HECT_dom"/>
</dbReference>
<protein>
    <submittedName>
        <fullName evidence="4">G2H3</fullName>
        <ecNumber evidence="4">2.3.2.26</ecNumber>
    </submittedName>
</protein>
<dbReference type="EC" id="2.3.2.26" evidence="4"/>
<evidence type="ECO:0000313" key="5">
    <source>
        <dbReference type="Proteomes" id="UP000507470"/>
    </source>
</evidence>
<dbReference type="Pfam" id="PF00632">
    <property type="entry name" value="HECT"/>
    <property type="match status" value="1"/>
</dbReference>
<keyword evidence="4" id="KW-0012">Acyltransferase</keyword>
<keyword evidence="5" id="KW-1185">Reference proteome</keyword>
<name>A0A6J8BXV1_MYTCO</name>
<dbReference type="EMBL" id="CACVKT020004122">
    <property type="protein sequence ID" value="CAC5388051.1"/>
    <property type="molecule type" value="Genomic_DNA"/>
</dbReference>
<feature type="domain" description="HECT" evidence="3">
    <location>
        <begin position="276"/>
        <end position="529"/>
    </location>
</feature>
<evidence type="ECO:0000256" key="1">
    <source>
        <dbReference type="ARBA" id="ARBA00022786"/>
    </source>
</evidence>